<dbReference type="AlphaFoldDB" id="C0CRF1"/>
<evidence type="ECO:0000313" key="3">
    <source>
        <dbReference type="Proteomes" id="UP000003100"/>
    </source>
</evidence>
<gene>
    <name evidence="2" type="ORF">RUMHYD_03465</name>
</gene>
<protein>
    <submittedName>
        <fullName evidence="2">Uncharacterized protein</fullName>
    </submittedName>
</protein>
<keyword evidence="1" id="KW-0472">Membrane</keyword>
<keyword evidence="1" id="KW-1133">Transmembrane helix</keyword>
<dbReference type="PATRIC" id="fig|476272.21.peg.141"/>
<dbReference type="EMBL" id="ACBZ01000185">
    <property type="protein sequence ID" value="EEG47662.1"/>
    <property type="molecule type" value="Genomic_DNA"/>
</dbReference>
<accession>C0CRF1</accession>
<sequence length="69" mass="7709">MYRKIISIMNSIFSTVGMTGLCIMLLTAVTNMDFVDIGVVGLVVGCYVGVVSFIGLRQNWNHTLRKRRV</sequence>
<feature type="transmembrane region" description="Helical" evidence="1">
    <location>
        <begin position="37"/>
        <end position="56"/>
    </location>
</feature>
<dbReference type="RefSeq" id="WP_005951843.1">
    <property type="nucleotide sequence ID" value="NZ_CP136423.1"/>
</dbReference>
<name>C0CRF1_BLAHS</name>
<dbReference type="Proteomes" id="UP000003100">
    <property type="component" value="Unassembled WGS sequence"/>
</dbReference>
<feature type="transmembrane region" description="Helical" evidence="1">
    <location>
        <begin position="12"/>
        <end position="31"/>
    </location>
</feature>
<evidence type="ECO:0000256" key="1">
    <source>
        <dbReference type="SAM" id="Phobius"/>
    </source>
</evidence>
<reference evidence="2 3" key="1">
    <citation type="submission" date="2009-01" db="EMBL/GenBank/DDBJ databases">
        <authorList>
            <person name="Fulton L."/>
            <person name="Clifton S."/>
            <person name="Fulton B."/>
            <person name="Xu J."/>
            <person name="Minx P."/>
            <person name="Pepin K.H."/>
            <person name="Johnson M."/>
            <person name="Bhonagiri V."/>
            <person name="Nash W.E."/>
            <person name="Mardis E.R."/>
            <person name="Wilson R.K."/>
        </authorList>
    </citation>
    <scope>NUCLEOTIDE SEQUENCE [LARGE SCALE GENOMIC DNA]</scope>
    <source>
        <strain evidence="3">DSM 10507 / JCM 14656 / S5a33</strain>
    </source>
</reference>
<proteinExistence type="predicted"/>
<keyword evidence="1" id="KW-0812">Transmembrane</keyword>
<evidence type="ECO:0000313" key="2">
    <source>
        <dbReference type="EMBL" id="EEG47662.1"/>
    </source>
</evidence>
<comment type="caution">
    <text evidence="2">The sequence shown here is derived from an EMBL/GenBank/DDBJ whole genome shotgun (WGS) entry which is preliminary data.</text>
</comment>
<keyword evidence="3" id="KW-1185">Reference proteome</keyword>
<organism evidence="2 3">
    <name type="scientific">Blautia hydrogenotrophica (strain DSM 10507 / JCM 14656 / S5a33)</name>
    <name type="common">Ruminococcus hydrogenotrophicus</name>
    <dbReference type="NCBI Taxonomy" id="476272"/>
    <lineage>
        <taxon>Bacteria</taxon>
        <taxon>Bacillati</taxon>
        <taxon>Bacillota</taxon>
        <taxon>Clostridia</taxon>
        <taxon>Lachnospirales</taxon>
        <taxon>Lachnospiraceae</taxon>
        <taxon>Blautia</taxon>
    </lineage>
</organism>
<reference evidence="2 3" key="2">
    <citation type="submission" date="2009-02" db="EMBL/GenBank/DDBJ databases">
        <title>Draft genome sequence of Blautia hydrogenotrophica DSM 10507 (Ruminococcus hydrogenotrophicus DSM 10507).</title>
        <authorList>
            <person name="Sudarsanam P."/>
            <person name="Ley R."/>
            <person name="Guruge J."/>
            <person name="Turnbaugh P.J."/>
            <person name="Mahowald M."/>
            <person name="Liep D."/>
            <person name="Gordon J."/>
        </authorList>
    </citation>
    <scope>NUCLEOTIDE SEQUENCE [LARGE SCALE GENOMIC DNA]</scope>
    <source>
        <strain evidence="3">DSM 10507 / JCM 14656 / S5a33</strain>
    </source>
</reference>
<dbReference type="GeneID" id="86823282"/>
<dbReference type="HOGENOM" id="CLU_2767615_0_0_9"/>